<dbReference type="Proteomes" id="UP001305414">
    <property type="component" value="Unassembled WGS sequence"/>
</dbReference>
<protein>
    <submittedName>
        <fullName evidence="1">Uncharacterized protein</fullName>
    </submittedName>
</protein>
<evidence type="ECO:0000313" key="1">
    <source>
        <dbReference type="EMBL" id="KAK5633474.1"/>
    </source>
</evidence>
<dbReference type="AlphaFoldDB" id="A0AAN7UT91"/>
<comment type="caution">
    <text evidence="1">The sequence shown here is derived from an EMBL/GenBank/DDBJ whole genome shotgun (WGS) entry which is preliminary data.</text>
</comment>
<reference evidence="1 2" key="1">
    <citation type="submission" date="2023-10" db="EMBL/GenBank/DDBJ databases">
        <title>Draft genome sequence of Xylaria bambusicola isolate GMP-LS, the root and basal stem rot pathogen of sugarcane in Indonesia.</title>
        <authorList>
            <person name="Selvaraj P."/>
            <person name="Muralishankar V."/>
            <person name="Muruganantham S."/>
            <person name="Sp S."/>
            <person name="Haryani S."/>
            <person name="Lau K.J.X."/>
            <person name="Naqvi N.I."/>
        </authorList>
    </citation>
    <scope>NUCLEOTIDE SEQUENCE [LARGE SCALE GENOMIC DNA]</scope>
    <source>
        <strain evidence="1">GMP-LS</strain>
    </source>
</reference>
<keyword evidence="2" id="KW-1185">Reference proteome</keyword>
<gene>
    <name evidence="1" type="ORF">RRF57_009188</name>
</gene>
<dbReference type="EMBL" id="JAWHQM010000032">
    <property type="protein sequence ID" value="KAK5633474.1"/>
    <property type="molecule type" value="Genomic_DNA"/>
</dbReference>
<proteinExistence type="predicted"/>
<evidence type="ECO:0000313" key="2">
    <source>
        <dbReference type="Proteomes" id="UP001305414"/>
    </source>
</evidence>
<organism evidence="1 2">
    <name type="scientific">Xylaria bambusicola</name>
    <dbReference type="NCBI Taxonomy" id="326684"/>
    <lineage>
        <taxon>Eukaryota</taxon>
        <taxon>Fungi</taxon>
        <taxon>Dikarya</taxon>
        <taxon>Ascomycota</taxon>
        <taxon>Pezizomycotina</taxon>
        <taxon>Sordariomycetes</taxon>
        <taxon>Xylariomycetidae</taxon>
        <taxon>Xylariales</taxon>
        <taxon>Xylariaceae</taxon>
        <taxon>Xylaria</taxon>
    </lineage>
</organism>
<name>A0AAN7UT91_9PEZI</name>
<sequence length="74" mass="7791">MGHLGVSAGTDCGNDAIETAIGGVVDDPAAMVVLVYLLDPLFKFGPRIKTVLLPYHLYLAKDLLTVGIPSIPLN</sequence>
<accession>A0AAN7UT91</accession>